<dbReference type="Pfam" id="PF13920">
    <property type="entry name" value="zf-C3HC4_3"/>
    <property type="match status" value="1"/>
</dbReference>
<evidence type="ECO:0000313" key="7">
    <source>
        <dbReference type="EMBL" id="EIE27035.1"/>
    </source>
</evidence>
<dbReference type="OrthoDB" id="10251809at2759"/>
<keyword evidence="1" id="KW-0880">Kelch repeat</keyword>
<proteinExistence type="predicted"/>
<keyword evidence="3" id="KW-0862">Zinc</keyword>
<feature type="region of interest" description="Disordered" evidence="5">
    <location>
        <begin position="629"/>
        <end position="672"/>
    </location>
</feature>
<dbReference type="Pfam" id="PF24681">
    <property type="entry name" value="Kelch_KLHDC2_KLHL20_DRC7"/>
    <property type="match status" value="1"/>
</dbReference>
<protein>
    <recommendedName>
        <fullName evidence="6">RING-type domain-containing protein</fullName>
    </recommendedName>
</protein>
<keyword evidence="3" id="KW-0479">Metal-binding</keyword>
<evidence type="ECO:0000256" key="2">
    <source>
        <dbReference type="ARBA" id="ARBA00022737"/>
    </source>
</evidence>
<dbReference type="SUPFAM" id="SSF50965">
    <property type="entry name" value="Galactose oxidase, central domain"/>
    <property type="match status" value="1"/>
</dbReference>
<reference evidence="7 8" key="1">
    <citation type="journal article" date="2012" name="Genome Biol.">
        <title>The genome of the polar eukaryotic microalga coccomyxa subellipsoidea reveals traits of cold adaptation.</title>
        <authorList>
            <person name="Blanc G."/>
            <person name="Agarkova I."/>
            <person name="Grimwood J."/>
            <person name="Kuo A."/>
            <person name="Brueggeman A."/>
            <person name="Dunigan D."/>
            <person name="Gurnon J."/>
            <person name="Ladunga I."/>
            <person name="Lindquist E."/>
            <person name="Lucas S."/>
            <person name="Pangilinan J."/>
            <person name="Proschold T."/>
            <person name="Salamov A."/>
            <person name="Schmutz J."/>
            <person name="Weeks D."/>
            <person name="Yamada T."/>
            <person name="Claverie J.M."/>
            <person name="Grigoriev I."/>
            <person name="Van Etten J."/>
            <person name="Lomsadze A."/>
            <person name="Borodovsky M."/>
        </authorList>
    </citation>
    <scope>NUCLEOTIDE SEQUENCE [LARGE SCALE GENOMIC DNA]</scope>
    <source>
        <strain evidence="7 8">C-169</strain>
    </source>
</reference>
<dbReference type="Proteomes" id="UP000007264">
    <property type="component" value="Unassembled WGS sequence"/>
</dbReference>
<evidence type="ECO:0000256" key="1">
    <source>
        <dbReference type="ARBA" id="ARBA00022441"/>
    </source>
</evidence>
<dbReference type="AlphaFoldDB" id="I0Z8R6"/>
<evidence type="ECO:0000256" key="3">
    <source>
        <dbReference type="PROSITE-ProRule" id="PRU00175"/>
    </source>
</evidence>
<gene>
    <name evidence="7" type="ORF">COCSUDRAFT_38811</name>
</gene>
<accession>I0Z8R6</accession>
<organism evidence="7 8">
    <name type="scientific">Coccomyxa subellipsoidea (strain C-169)</name>
    <name type="common">Green microalga</name>
    <dbReference type="NCBI Taxonomy" id="574566"/>
    <lineage>
        <taxon>Eukaryota</taxon>
        <taxon>Viridiplantae</taxon>
        <taxon>Chlorophyta</taxon>
        <taxon>core chlorophytes</taxon>
        <taxon>Trebouxiophyceae</taxon>
        <taxon>Trebouxiophyceae incertae sedis</taxon>
        <taxon>Coccomyxaceae</taxon>
        <taxon>Coccomyxa</taxon>
        <taxon>Coccomyxa subellipsoidea</taxon>
    </lineage>
</organism>
<dbReference type="STRING" id="574566.I0Z8R6"/>
<dbReference type="KEGG" id="csl:COCSUDRAFT_38811"/>
<dbReference type="eggNOG" id="KOG0379">
    <property type="taxonomic scope" value="Eukaryota"/>
</dbReference>
<feature type="compositionally biased region" description="Low complexity" evidence="5">
    <location>
        <begin position="636"/>
        <end position="647"/>
    </location>
</feature>
<dbReference type="GeneID" id="17045048"/>
<name>I0Z8R6_COCSC</name>
<keyword evidence="4" id="KW-0175">Coiled coil</keyword>
<dbReference type="InterPro" id="IPR015915">
    <property type="entry name" value="Kelch-typ_b-propeller"/>
</dbReference>
<feature type="compositionally biased region" description="Polar residues" evidence="5">
    <location>
        <begin position="660"/>
        <end position="672"/>
    </location>
</feature>
<keyword evidence="8" id="KW-1185">Reference proteome</keyword>
<dbReference type="InterPro" id="IPR011043">
    <property type="entry name" value="Gal_Oxase/kelch_b-propeller"/>
</dbReference>
<dbReference type="GO" id="GO:0008270">
    <property type="term" value="F:zinc ion binding"/>
    <property type="evidence" value="ECO:0007669"/>
    <property type="project" value="UniProtKB-KW"/>
</dbReference>
<dbReference type="PANTHER" id="PTHR46093:SF18">
    <property type="entry name" value="FIBRONECTIN TYPE-III DOMAIN-CONTAINING PROTEIN"/>
    <property type="match status" value="1"/>
</dbReference>
<keyword evidence="2" id="KW-0677">Repeat</keyword>
<dbReference type="eggNOG" id="KOG1327">
    <property type="taxonomic scope" value="Eukaryota"/>
</dbReference>
<dbReference type="Gene3D" id="2.120.10.80">
    <property type="entry name" value="Kelch-type beta propeller"/>
    <property type="match status" value="2"/>
</dbReference>
<dbReference type="PROSITE" id="PS50089">
    <property type="entry name" value="ZF_RING_2"/>
    <property type="match status" value="1"/>
</dbReference>
<feature type="domain" description="RING-type" evidence="6">
    <location>
        <begin position="742"/>
        <end position="775"/>
    </location>
</feature>
<dbReference type="Gene3D" id="3.30.40.10">
    <property type="entry name" value="Zinc/RING finger domain, C3HC4 (zinc finger)"/>
    <property type="match status" value="1"/>
</dbReference>
<dbReference type="SMART" id="SM00184">
    <property type="entry name" value="RING"/>
    <property type="match status" value="1"/>
</dbReference>
<feature type="coiled-coil region" evidence="4">
    <location>
        <begin position="492"/>
        <end position="519"/>
    </location>
</feature>
<dbReference type="RefSeq" id="XP_005651579.1">
    <property type="nucleotide sequence ID" value="XM_005651522.1"/>
</dbReference>
<comment type="caution">
    <text evidence="7">The sequence shown here is derived from an EMBL/GenBank/DDBJ whole genome shotgun (WGS) entry which is preliminary data.</text>
</comment>
<evidence type="ECO:0000259" key="6">
    <source>
        <dbReference type="PROSITE" id="PS50089"/>
    </source>
</evidence>
<feature type="compositionally biased region" description="Low complexity" evidence="5">
    <location>
        <begin position="431"/>
        <end position="451"/>
    </location>
</feature>
<feature type="region of interest" description="Disordered" evidence="5">
    <location>
        <begin position="431"/>
        <end position="459"/>
    </location>
</feature>
<dbReference type="EMBL" id="AGSI01000001">
    <property type="protein sequence ID" value="EIE27035.1"/>
    <property type="molecule type" value="Genomic_DNA"/>
</dbReference>
<dbReference type="SUPFAM" id="SSF57850">
    <property type="entry name" value="RING/U-box"/>
    <property type="match status" value="1"/>
</dbReference>
<evidence type="ECO:0000256" key="4">
    <source>
        <dbReference type="SAM" id="Coils"/>
    </source>
</evidence>
<sequence>MDDAGKEGVLFDSFSESNSKEGSLRAGNNLKPLPLLGARLQACLEDVAAARKIAPTEPGSLGSFARTHTVRADGSSAGSTQVHEVDPALLPLHWRQAVDDADVPTSAFFDYPCPVGPPPCARWSHAHAAVGDRLFVFGGESLAGVQSNAFVFDAVQNTWRAVPVPSPRSDDALPAMSGHAACAVLDKIYLYGGRQNRKYLQRTYVFDTGRGAWKCPKKSPADPPALFGHTLTAVGQHGIYLFGGQGKKPSEAVYSLDPDTLIWAQVDTKGERPGYRQGHSAAWDFSDSLIVFGGLSATSVFNEVHVLSLSTGYWSRPQCTGQPPPKRYGHSAVMVAANLMLVFGGCSAQGAFFSDLYLLNTSTFRWHRMGGVGAQPSARYGHACVAAAGRVIMHGGSNGAHAYDGLFTISTTFGREFNSVVSGLGRLRAGTGALRGSSSSSSRNSDAAPGSDDGTSSTEAARTQLANLLHLRAANDLQAFAARRADISEGLLQKQRARAAELEATVSELRLMLEEAGNAGEASREELRSERQSSRRAAQAAASAAEDAATQNALLQTQRDELQARCDGLEAQMQTLQQRCSASEASLKQLELQLGMLQQHLRTSTAQLAEQKDKRDRLAGQLTEAHAQLTAEKQRSQALQETQAQLQAERRRAAELASSPGPSGQAESVSDGSSMTDVVHKLACLQGSAAALNRCSLPELQSLEGTMADTWRALRDAIDSKLNEREASLAERERAAEEAALCSLCMERPKTVALGCGHQTCGQCADEHDSCPFCRQPVQHRIVLYQT</sequence>
<evidence type="ECO:0000256" key="5">
    <source>
        <dbReference type="SAM" id="MobiDB-lite"/>
    </source>
</evidence>
<evidence type="ECO:0000313" key="8">
    <source>
        <dbReference type="Proteomes" id="UP000007264"/>
    </source>
</evidence>
<dbReference type="PANTHER" id="PTHR46093">
    <property type="entry name" value="ACYL-COA-BINDING DOMAIN-CONTAINING PROTEIN 5"/>
    <property type="match status" value="1"/>
</dbReference>
<dbReference type="InterPro" id="IPR013083">
    <property type="entry name" value="Znf_RING/FYVE/PHD"/>
</dbReference>
<keyword evidence="3" id="KW-0863">Zinc-finger</keyword>
<dbReference type="InterPro" id="IPR001841">
    <property type="entry name" value="Znf_RING"/>
</dbReference>